<proteinExistence type="predicted"/>
<feature type="compositionally biased region" description="Low complexity" evidence="1">
    <location>
        <begin position="107"/>
        <end position="120"/>
    </location>
</feature>
<accession>A0A8X7PRQ4</accession>
<dbReference type="OrthoDB" id="1105257at2759"/>
<sequence length="142" mass="15899">MANENSSFQELAIGTTVSFKRGSTGERFHGSVFYFSPQLNGSLFGIQNVGVWRVDGRYERISGFNHFNLNDITVRIIKNFKFTYVLSILNCFLGCNQELQVNVVPRQNPNTQDAQNNNNNDGSSSKSIESKMGALRLDPPSK</sequence>
<keyword evidence="3" id="KW-1185">Reference proteome</keyword>
<evidence type="ECO:0000313" key="3">
    <source>
        <dbReference type="Proteomes" id="UP000886595"/>
    </source>
</evidence>
<gene>
    <name evidence="2" type="ORF">Bca52824_075201</name>
</gene>
<dbReference type="EMBL" id="JAAMPC010000015">
    <property type="protein sequence ID" value="KAG2255907.1"/>
    <property type="molecule type" value="Genomic_DNA"/>
</dbReference>
<protein>
    <submittedName>
        <fullName evidence="2">Uncharacterized protein</fullName>
    </submittedName>
</protein>
<feature type="region of interest" description="Disordered" evidence="1">
    <location>
        <begin position="106"/>
        <end position="142"/>
    </location>
</feature>
<comment type="caution">
    <text evidence="2">The sequence shown here is derived from an EMBL/GenBank/DDBJ whole genome shotgun (WGS) entry which is preliminary data.</text>
</comment>
<evidence type="ECO:0000256" key="1">
    <source>
        <dbReference type="SAM" id="MobiDB-lite"/>
    </source>
</evidence>
<dbReference type="Proteomes" id="UP000886595">
    <property type="component" value="Unassembled WGS sequence"/>
</dbReference>
<dbReference type="AlphaFoldDB" id="A0A8X7PRQ4"/>
<reference evidence="2 3" key="1">
    <citation type="submission" date="2020-02" db="EMBL/GenBank/DDBJ databases">
        <authorList>
            <person name="Ma Q."/>
            <person name="Huang Y."/>
            <person name="Song X."/>
            <person name="Pei D."/>
        </authorList>
    </citation>
    <scope>NUCLEOTIDE SEQUENCE [LARGE SCALE GENOMIC DNA]</scope>
    <source>
        <strain evidence="2">Sxm20200214</strain>
        <tissue evidence="2">Leaf</tissue>
    </source>
</reference>
<evidence type="ECO:0000313" key="2">
    <source>
        <dbReference type="EMBL" id="KAG2255907.1"/>
    </source>
</evidence>
<name>A0A8X7PRQ4_BRACI</name>
<organism evidence="2 3">
    <name type="scientific">Brassica carinata</name>
    <name type="common">Ethiopian mustard</name>
    <name type="synonym">Abyssinian cabbage</name>
    <dbReference type="NCBI Taxonomy" id="52824"/>
    <lineage>
        <taxon>Eukaryota</taxon>
        <taxon>Viridiplantae</taxon>
        <taxon>Streptophyta</taxon>
        <taxon>Embryophyta</taxon>
        <taxon>Tracheophyta</taxon>
        <taxon>Spermatophyta</taxon>
        <taxon>Magnoliopsida</taxon>
        <taxon>eudicotyledons</taxon>
        <taxon>Gunneridae</taxon>
        <taxon>Pentapetalae</taxon>
        <taxon>rosids</taxon>
        <taxon>malvids</taxon>
        <taxon>Brassicales</taxon>
        <taxon>Brassicaceae</taxon>
        <taxon>Brassiceae</taxon>
        <taxon>Brassica</taxon>
    </lineage>
</organism>